<gene>
    <name evidence="2" type="ORF">G6F50_017082</name>
</gene>
<feature type="region of interest" description="Disordered" evidence="1">
    <location>
        <begin position="89"/>
        <end position="134"/>
    </location>
</feature>
<dbReference type="Proteomes" id="UP000740926">
    <property type="component" value="Unassembled WGS sequence"/>
</dbReference>
<feature type="region of interest" description="Disordered" evidence="1">
    <location>
        <begin position="1"/>
        <end position="32"/>
    </location>
</feature>
<evidence type="ECO:0000313" key="2">
    <source>
        <dbReference type="EMBL" id="KAG1530794.1"/>
    </source>
</evidence>
<organism evidence="2 3">
    <name type="scientific">Rhizopus delemar</name>
    <dbReference type="NCBI Taxonomy" id="936053"/>
    <lineage>
        <taxon>Eukaryota</taxon>
        <taxon>Fungi</taxon>
        <taxon>Fungi incertae sedis</taxon>
        <taxon>Mucoromycota</taxon>
        <taxon>Mucoromycotina</taxon>
        <taxon>Mucoromycetes</taxon>
        <taxon>Mucorales</taxon>
        <taxon>Mucorineae</taxon>
        <taxon>Rhizopodaceae</taxon>
        <taxon>Rhizopus</taxon>
    </lineage>
</organism>
<feature type="compositionally biased region" description="Low complexity" evidence="1">
    <location>
        <begin position="93"/>
        <end position="105"/>
    </location>
</feature>
<keyword evidence="3" id="KW-1185">Reference proteome</keyword>
<evidence type="ECO:0000313" key="3">
    <source>
        <dbReference type="Proteomes" id="UP000740926"/>
    </source>
</evidence>
<dbReference type="AlphaFoldDB" id="A0A9P7C128"/>
<accession>A0A9P7C128</accession>
<feature type="compositionally biased region" description="Polar residues" evidence="1">
    <location>
        <begin position="112"/>
        <end position="126"/>
    </location>
</feature>
<name>A0A9P7C128_9FUNG</name>
<evidence type="ECO:0000256" key="1">
    <source>
        <dbReference type="SAM" id="MobiDB-lite"/>
    </source>
</evidence>
<sequence length="134" mass="14212">MSTSLSHSEAKTMRPTKVRARTGSSTSGSSCRPIRKVDWAWASPPTSIPAMAMAAQSLRMDVLPRLILLDSAPGAPRLYRARAVGQLNGAGDGRLAAGRAQGSRQGAEKSTAAATASRKQATSARVSSRRYWNE</sequence>
<comment type="caution">
    <text evidence="2">The sequence shown here is derived from an EMBL/GenBank/DDBJ whole genome shotgun (WGS) entry which is preliminary data.</text>
</comment>
<dbReference type="EMBL" id="JAANIU010011830">
    <property type="protein sequence ID" value="KAG1530794.1"/>
    <property type="molecule type" value="Genomic_DNA"/>
</dbReference>
<protein>
    <submittedName>
        <fullName evidence="2">Uncharacterized protein</fullName>
    </submittedName>
</protein>
<proteinExistence type="predicted"/>
<reference evidence="2 3" key="1">
    <citation type="journal article" date="2020" name="Microb. Genom.">
        <title>Genetic diversity of clinical and environmental Mucorales isolates obtained from an investigation of mucormycosis cases among solid organ transplant recipients.</title>
        <authorList>
            <person name="Nguyen M.H."/>
            <person name="Kaul D."/>
            <person name="Muto C."/>
            <person name="Cheng S.J."/>
            <person name="Richter R.A."/>
            <person name="Bruno V.M."/>
            <person name="Liu G."/>
            <person name="Beyhan S."/>
            <person name="Sundermann A.J."/>
            <person name="Mounaud S."/>
            <person name="Pasculle A.W."/>
            <person name="Nierman W.C."/>
            <person name="Driscoll E."/>
            <person name="Cumbie R."/>
            <person name="Clancy C.J."/>
            <person name="Dupont C.L."/>
        </authorList>
    </citation>
    <scope>NUCLEOTIDE SEQUENCE [LARGE SCALE GENOMIC DNA]</scope>
    <source>
        <strain evidence="2 3">GL24</strain>
    </source>
</reference>